<gene>
    <name evidence="2" type="ORF">TCLT_LOCUS2018</name>
</gene>
<organism evidence="4">
    <name type="scientific">Thelazia callipaeda</name>
    <name type="common">Oriental eyeworm</name>
    <name type="synonym">Parasitic nematode</name>
    <dbReference type="NCBI Taxonomy" id="103827"/>
    <lineage>
        <taxon>Eukaryota</taxon>
        <taxon>Metazoa</taxon>
        <taxon>Ecdysozoa</taxon>
        <taxon>Nematoda</taxon>
        <taxon>Chromadorea</taxon>
        <taxon>Rhabditida</taxon>
        <taxon>Spirurina</taxon>
        <taxon>Spiruromorpha</taxon>
        <taxon>Thelazioidea</taxon>
        <taxon>Thelaziidae</taxon>
        <taxon>Thelazia</taxon>
    </lineage>
</organism>
<dbReference type="PROSITE" id="PS51186">
    <property type="entry name" value="GNAT"/>
    <property type="match status" value="1"/>
</dbReference>
<dbReference type="GO" id="GO:0008080">
    <property type="term" value="F:N-acetyltransferase activity"/>
    <property type="evidence" value="ECO:0007669"/>
    <property type="project" value="InterPro"/>
</dbReference>
<reference evidence="4" key="1">
    <citation type="submission" date="2017-02" db="UniProtKB">
        <authorList>
            <consortium name="WormBaseParasite"/>
        </authorList>
    </citation>
    <scope>IDENTIFICATION</scope>
</reference>
<name>A0A0N5CP84_THECL</name>
<protein>
    <submittedName>
        <fullName evidence="4">N-acetyltransferase domain-containing protein</fullName>
    </submittedName>
</protein>
<dbReference type="EMBL" id="UYYF01000335">
    <property type="protein sequence ID" value="VDM97752.1"/>
    <property type="molecule type" value="Genomic_DNA"/>
</dbReference>
<dbReference type="WBParaSite" id="TCLT_0000201701-mRNA-1">
    <property type="protein sequence ID" value="TCLT_0000201701-mRNA-1"/>
    <property type="gene ID" value="TCLT_0000201701"/>
</dbReference>
<dbReference type="Pfam" id="PF00583">
    <property type="entry name" value="Acetyltransf_1"/>
    <property type="match status" value="1"/>
</dbReference>
<dbReference type="GO" id="GO:1905502">
    <property type="term" value="F:acetyl-CoA binding"/>
    <property type="evidence" value="ECO:0007669"/>
    <property type="project" value="TreeGrafter"/>
</dbReference>
<keyword evidence="3" id="KW-1185">Reference proteome</keyword>
<dbReference type="OrthoDB" id="329272at2759"/>
<dbReference type="Gene3D" id="3.40.630.30">
    <property type="match status" value="1"/>
</dbReference>
<evidence type="ECO:0000259" key="1">
    <source>
        <dbReference type="PROSITE" id="PS51186"/>
    </source>
</evidence>
<feature type="domain" description="N-acetyltransferase" evidence="1">
    <location>
        <begin position="7"/>
        <end position="152"/>
    </location>
</feature>
<dbReference type="GO" id="GO:0005737">
    <property type="term" value="C:cytoplasm"/>
    <property type="evidence" value="ECO:0007669"/>
    <property type="project" value="TreeGrafter"/>
</dbReference>
<dbReference type="SUPFAM" id="SSF55729">
    <property type="entry name" value="Acyl-CoA N-acyltransferases (Nat)"/>
    <property type="match status" value="1"/>
</dbReference>
<dbReference type="PANTHER" id="PTHR13538">
    <property type="entry name" value="N-ACETYLTRANSFERASE 6"/>
    <property type="match status" value="1"/>
</dbReference>
<reference evidence="2 3" key="2">
    <citation type="submission" date="2018-11" db="EMBL/GenBank/DDBJ databases">
        <authorList>
            <consortium name="Pathogen Informatics"/>
        </authorList>
    </citation>
    <scope>NUCLEOTIDE SEQUENCE [LARGE SCALE GENOMIC DNA]</scope>
</reference>
<dbReference type="PANTHER" id="PTHR13538:SF4">
    <property type="entry name" value="N-ALPHA-ACETYLTRANSFERASE 80"/>
    <property type="match status" value="1"/>
</dbReference>
<evidence type="ECO:0000313" key="4">
    <source>
        <dbReference type="WBParaSite" id="TCLT_0000201701-mRNA-1"/>
    </source>
</evidence>
<dbReference type="InterPro" id="IPR039840">
    <property type="entry name" value="NAA80"/>
</dbReference>
<dbReference type="STRING" id="103827.A0A0N5CP84"/>
<dbReference type="AlphaFoldDB" id="A0A0N5CP84"/>
<dbReference type="InterPro" id="IPR000182">
    <property type="entry name" value="GNAT_dom"/>
</dbReference>
<dbReference type="CDD" id="cd04301">
    <property type="entry name" value="NAT_SF"/>
    <property type="match status" value="1"/>
</dbReference>
<evidence type="ECO:0000313" key="2">
    <source>
        <dbReference type="EMBL" id="VDM97752.1"/>
    </source>
</evidence>
<dbReference type="Proteomes" id="UP000276776">
    <property type="component" value="Unassembled WGS sequence"/>
</dbReference>
<dbReference type="OMA" id="QCIALIN"/>
<evidence type="ECO:0000313" key="3">
    <source>
        <dbReference type="Proteomes" id="UP000276776"/>
    </source>
</evidence>
<dbReference type="InterPro" id="IPR016181">
    <property type="entry name" value="Acyl_CoA_acyltransferase"/>
</dbReference>
<sequence length="184" mass="20763">MLDMQYILVPLVERRDLCLQCIQLLNQEWPRSVGARENTLRKSLNSIPPLSYVLIDVKSEKLVGHARLCPLPTKPECCWIESVIVSNNLRGRGLGSWLMAQVENEAKKFGFSKVYLSSENKQAFYKKCGYLPCEPVLNVGANATLFKKFGLEQCFAASDEPLYDIVETAVQQPFELLANHVPNS</sequence>
<accession>A0A0N5CP84</accession>
<proteinExistence type="predicted"/>